<protein>
    <submittedName>
        <fullName evidence="1">Uncharacterized protein</fullName>
    </submittedName>
</protein>
<dbReference type="EMBL" id="JAESVB010000041">
    <property type="protein sequence ID" value="MCB8878498.1"/>
    <property type="molecule type" value="Genomic_DNA"/>
</dbReference>
<gene>
    <name evidence="1" type="ORF">ASILVAE211_25200</name>
</gene>
<organism evidence="1 2">
    <name type="scientific">Acidisoma silvae</name>
    <dbReference type="NCBI Taxonomy" id="2802396"/>
    <lineage>
        <taxon>Bacteria</taxon>
        <taxon>Pseudomonadati</taxon>
        <taxon>Pseudomonadota</taxon>
        <taxon>Alphaproteobacteria</taxon>
        <taxon>Acetobacterales</taxon>
        <taxon>Acidocellaceae</taxon>
        <taxon>Acidisoma</taxon>
    </lineage>
</organism>
<reference evidence="1" key="2">
    <citation type="submission" date="2021-01" db="EMBL/GenBank/DDBJ databases">
        <authorList>
            <person name="Mieszkin S."/>
            <person name="Pouder E."/>
            <person name="Alain K."/>
        </authorList>
    </citation>
    <scope>NUCLEOTIDE SEQUENCE</scope>
    <source>
        <strain evidence="1">HW T2.11</strain>
    </source>
</reference>
<reference evidence="1" key="1">
    <citation type="journal article" date="2021" name="Microorganisms">
        <title>Acidisoma silvae sp. nov. and Acidisomacellulosilytica sp. nov., Two Acidophilic Bacteria Isolated from Decaying Wood, Hydrolyzing Cellulose and Producing Poly-3-hydroxybutyrate.</title>
        <authorList>
            <person name="Mieszkin S."/>
            <person name="Pouder E."/>
            <person name="Uroz S."/>
            <person name="Simon-Colin C."/>
            <person name="Alain K."/>
        </authorList>
    </citation>
    <scope>NUCLEOTIDE SEQUENCE</scope>
    <source>
        <strain evidence="1">HW T2.11</strain>
    </source>
</reference>
<proteinExistence type="predicted"/>
<keyword evidence="2" id="KW-1185">Reference proteome</keyword>
<evidence type="ECO:0000313" key="2">
    <source>
        <dbReference type="Proteomes" id="UP000708298"/>
    </source>
</evidence>
<dbReference type="Proteomes" id="UP000708298">
    <property type="component" value="Unassembled WGS sequence"/>
</dbReference>
<evidence type="ECO:0000313" key="1">
    <source>
        <dbReference type="EMBL" id="MCB8878498.1"/>
    </source>
</evidence>
<dbReference type="RefSeq" id="WP_227324142.1">
    <property type="nucleotide sequence ID" value="NZ_JAESVB010000041.1"/>
</dbReference>
<accession>A0A963YYF6</accession>
<comment type="caution">
    <text evidence="1">The sequence shown here is derived from an EMBL/GenBank/DDBJ whole genome shotgun (WGS) entry which is preliminary data.</text>
</comment>
<sequence length="85" mass="9160">MLVDVYKSSSNPEKFLSVPAGTDIGKFSVAELDADYRAVAIFKQNLDVDPSTPRVALSSAEIVRAIEDHGFATHDALVTGSLEQH</sequence>
<name>A0A963YYF6_9PROT</name>
<dbReference type="AlphaFoldDB" id="A0A963YYF6"/>